<dbReference type="Proteomes" id="UP000467193">
    <property type="component" value="Chromosome"/>
</dbReference>
<proteinExistence type="predicted"/>
<keyword evidence="1" id="KW-0732">Signal</keyword>
<sequence>MKKFGISTTIAAGFAAAMFALAAPASADIDHHGWVHDIQQHAQVGSAQSIVGNGR</sequence>
<keyword evidence="3" id="KW-1185">Reference proteome</keyword>
<evidence type="ECO:0000313" key="3">
    <source>
        <dbReference type="Proteomes" id="UP000467193"/>
    </source>
</evidence>
<evidence type="ECO:0000313" key="2">
    <source>
        <dbReference type="EMBL" id="BBY26723.1"/>
    </source>
</evidence>
<dbReference type="KEGG" id="msei:MSEDJ_08190"/>
<name>A0A7I7QK63_9MYCO</name>
<feature type="signal peptide" evidence="1">
    <location>
        <begin position="1"/>
        <end position="22"/>
    </location>
</feature>
<protein>
    <submittedName>
        <fullName evidence="2">Uncharacterized protein</fullName>
    </submittedName>
</protein>
<gene>
    <name evidence="2" type="ORF">MSEDJ_08190</name>
</gene>
<dbReference type="EMBL" id="AP022588">
    <property type="protein sequence ID" value="BBY26723.1"/>
    <property type="molecule type" value="Genomic_DNA"/>
</dbReference>
<dbReference type="RefSeq" id="WP_174266755.1">
    <property type="nucleotide sequence ID" value="NZ_AP022588.1"/>
</dbReference>
<dbReference type="AlphaFoldDB" id="A0A7I7QK63"/>
<reference evidence="2 3" key="1">
    <citation type="journal article" date="2019" name="Emerg. Microbes Infect.">
        <title>Comprehensive subspecies identification of 175 nontuberculous mycobacteria species based on 7547 genomic profiles.</title>
        <authorList>
            <person name="Matsumoto Y."/>
            <person name="Kinjo T."/>
            <person name="Motooka D."/>
            <person name="Nabeya D."/>
            <person name="Jung N."/>
            <person name="Uechi K."/>
            <person name="Horii T."/>
            <person name="Iida T."/>
            <person name="Fujita J."/>
            <person name="Nakamura S."/>
        </authorList>
    </citation>
    <scope>NUCLEOTIDE SEQUENCE [LARGE SCALE GENOMIC DNA]</scope>
    <source>
        <strain evidence="2 3">JCM 17899</strain>
    </source>
</reference>
<evidence type="ECO:0000256" key="1">
    <source>
        <dbReference type="SAM" id="SignalP"/>
    </source>
</evidence>
<feature type="chain" id="PRO_5039652044" evidence="1">
    <location>
        <begin position="23"/>
        <end position="55"/>
    </location>
</feature>
<organism evidence="2 3">
    <name type="scientific">Mycolicibacterium sediminis</name>
    <dbReference type="NCBI Taxonomy" id="1286180"/>
    <lineage>
        <taxon>Bacteria</taxon>
        <taxon>Bacillati</taxon>
        <taxon>Actinomycetota</taxon>
        <taxon>Actinomycetes</taxon>
        <taxon>Mycobacteriales</taxon>
        <taxon>Mycobacteriaceae</taxon>
        <taxon>Mycolicibacterium</taxon>
    </lineage>
</organism>
<accession>A0A7I7QK63</accession>